<dbReference type="AlphaFoldDB" id="A0A9J5XJG0"/>
<dbReference type="EMBL" id="JACXVP010000009">
    <property type="protein sequence ID" value="KAG5588441.1"/>
    <property type="molecule type" value="Genomic_DNA"/>
</dbReference>
<proteinExistence type="predicted"/>
<evidence type="ECO:0000313" key="1">
    <source>
        <dbReference type="EMBL" id="KAG5588441.1"/>
    </source>
</evidence>
<evidence type="ECO:0000313" key="2">
    <source>
        <dbReference type="Proteomes" id="UP000824120"/>
    </source>
</evidence>
<accession>A0A9J5XJG0</accession>
<comment type="caution">
    <text evidence="1">The sequence shown here is derived from an EMBL/GenBank/DDBJ whole genome shotgun (WGS) entry which is preliminary data.</text>
</comment>
<feature type="non-terminal residue" evidence="1">
    <location>
        <position position="59"/>
    </location>
</feature>
<gene>
    <name evidence="1" type="ORF">H5410_048875</name>
</gene>
<keyword evidence="2" id="KW-1185">Reference proteome</keyword>
<name>A0A9J5XJG0_SOLCO</name>
<dbReference type="Proteomes" id="UP000824120">
    <property type="component" value="Chromosome 9"/>
</dbReference>
<reference evidence="1 2" key="1">
    <citation type="submission" date="2020-09" db="EMBL/GenBank/DDBJ databases">
        <title>De no assembly of potato wild relative species, Solanum commersonii.</title>
        <authorList>
            <person name="Cho K."/>
        </authorList>
    </citation>
    <scope>NUCLEOTIDE SEQUENCE [LARGE SCALE GENOMIC DNA]</scope>
    <source>
        <strain evidence="1">LZ3.2</strain>
        <tissue evidence="1">Leaf</tissue>
    </source>
</reference>
<sequence>ITCSCHNFCPSSEHYVHANYTEDVNYTGQALCDRLDSEGIEGDRSRIIRVIQKCDHTSP</sequence>
<protein>
    <submittedName>
        <fullName evidence="1">Uncharacterized protein</fullName>
    </submittedName>
</protein>
<organism evidence="1 2">
    <name type="scientific">Solanum commersonii</name>
    <name type="common">Commerson's wild potato</name>
    <name type="synonym">Commerson's nightshade</name>
    <dbReference type="NCBI Taxonomy" id="4109"/>
    <lineage>
        <taxon>Eukaryota</taxon>
        <taxon>Viridiplantae</taxon>
        <taxon>Streptophyta</taxon>
        <taxon>Embryophyta</taxon>
        <taxon>Tracheophyta</taxon>
        <taxon>Spermatophyta</taxon>
        <taxon>Magnoliopsida</taxon>
        <taxon>eudicotyledons</taxon>
        <taxon>Gunneridae</taxon>
        <taxon>Pentapetalae</taxon>
        <taxon>asterids</taxon>
        <taxon>lamiids</taxon>
        <taxon>Solanales</taxon>
        <taxon>Solanaceae</taxon>
        <taxon>Solanoideae</taxon>
        <taxon>Solaneae</taxon>
        <taxon>Solanum</taxon>
    </lineage>
</organism>